<dbReference type="PANTHER" id="PTHR43806">
    <property type="entry name" value="PEPTIDASE S8"/>
    <property type="match status" value="1"/>
</dbReference>
<keyword evidence="3" id="KW-0378">Hydrolase</keyword>
<evidence type="ECO:0000256" key="3">
    <source>
        <dbReference type="ARBA" id="ARBA00022801"/>
    </source>
</evidence>
<keyword evidence="6" id="KW-0812">Transmembrane</keyword>
<keyword evidence="6" id="KW-1133">Transmembrane helix</keyword>
<organism evidence="9 10">
    <name type="scientific">Thermomonospora cellulosilytica</name>
    <dbReference type="NCBI Taxonomy" id="1411118"/>
    <lineage>
        <taxon>Bacteria</taxon>
        <taxon>Bacillati</taxon>
        <taxon>Actinomycetota</taxon>
        <taxon>Actinomycetes</taxon>
        <taxon>Streptosporangiales</taxon>
        <taxon>Thermomonosporaceae</taxon>
        <taxon>Thermomonospora</taxon>
    </lineage>
</organism>
<feature type="domain" description="Peptidase S8/S53" evidence="8">
    <location>
        <begin position="49"/>
        <end position="314"/>
    </location>
</feature>
<evidence type="ECO:0000256" key="6">
    <source>
        <dbReference type="SAM" id="Phobius"/>
    </source>
</evidence>
<protein>
    <recommendedName>
        <fullName evidence="8">Peptidase S8/S53 domain-containing protein</fullName>
    </recommendedName>
</protein>
<dbReference type="Gene3D" id="3.40.50.200">
    <property type="entry name" value="Peptidase S8/S53 domain"/>
    <property type="match status" value="1"/>
</dbReference>
<accession>A0A7W3N4R6</accession>
<dbReference type="PANTHER" id="PTHR43806:SF11">
    <property type="entry name" value="CEREVISIN-RELATED"/>
    <property type="match status" value="1"/>
</dbReference>
<feature type="transmembrane region" description="Helical" evidence="6">
    <location>
        <begin position="364"/>
        <end position="388"/>
    </location>
</feature>
<dbReference type="InterPro" id="IPR050131">
    <property type="entry name" value="Peptidase_S8_subtilisin-like"/>
</dbReference>
<comment type="caution">
    <text evidence="5">Lacks conserved residue(s) required for the propagation of feature annotation.</text>
</comment>
<evidence type="ECO:0000256" key="2">
    <source>
        <dbReference type="ARBA" id="ARBA00022670"/>
    </source>
</evidence>
<keyword evidence="10" id="KW-1185">Reference proteome</keyword>
<evidence type="ECO:0000256" key="5">
    <source>
        <dbReference type="PROSITE-ProRule" id="PRU01240"/>
    </source>
</evidence>
<gene>
    <name evidence="9" type="ORF">HNR21_006421</name>
</gene>
<feature type="chain" id="PRO_5030814261" description="Peptidase S8/S53 domain-containing protein" evidence="7">
    <location>
        <begin position="29"/>
        <end position="411"/>
    </location>
</feature>
<evidence type="ECO:0000313" key="10">
    <source>
        <dbReference type="Proteomes" id="UP000539313"/>
    </source>
</evidence>
<dbReference type="InterPro" id="IPR036852">
    <property type="entry name" value="Peptidase_S8/S53_dom_sf"/>
</dbReference>
<dbReference type="AlphaFoldDB" id="A0A7W3N4R6"/>
<keyword evidence="6" id="KW-0472">Membrane</keyword>
<dbReference type="Pfam" id="PF00082">
    <property type="entry name" value="Peptidase_S8"/>
    <property type="match status" value="1"/>
</dbReference>
<dbReference type="RefSeq" id="WP_182708076.1">
    <property type="nucleotide sequence ID" value="NZ_JACJII010000001.1"/>
</dbReference>
<evidence type="ECO:0000256" key="1">
    <source>
        <dbReference type="ARBA" id="ARBA00011073"/>
    </source>
</evidence>
<dbReference type="EMBL" id="JACJII010000001">
    <property type="protein sequence ID" value="MBA9007539.1"/>
    <property type="molecule type" value="Genomic_DNA"/>
</dbReference>
<name>A0A7W3N4R6_9ACTN</name>
<keyword evidence="2" id="KW-0645">Protease</keyword>
<dbReference type="InterPro" id="IPR000209">
    <property type="entry name" value="Peptidase_S8/S53_dom"/>
</dbReference>
<dbReference type="SUPFAM" id="SSF52743">
    <property type="entry name" value="Subtilisin-like"/>
    <property type="match status" value="1"/>
</dbReference>
<feature type="signal peptide" evidence="7">
    <location>
        <begin position="1"/>
        <end position="28"/>
    </location>
</feature>
<dbReference type="PROSITE" id="PS51892">
    <property type="entry name" value="SUBTILASE"/>
    <property type="match status" value="1"/>
</dbReference>
<reference evidence="9 10" key="1">
    <citation type="submission" date="2020-08" db="EMBL/GenBank/DDBJ databases">
        <title>Sequencing the genomes of 1000 actinobacteria strains.</title>
        <authorList>
            <person name="Klenk H.-P."/>
        </authorList>
    </citation>
    <scope>NUCLEOTIDE SEQUENCE [LARGE SCALE GENOMIC DNA]</scope>
    <source>
        <strain evidence="9 10">DSM 45823</strain>
    </source>
</reference>
<evidence type="ECO:0000313" key="9">
    <source>
        <dbReference type="EMBL" id="MBA9007539.1"/>
    </source>
</evidence>
<dbReference type="GO" id="GO:0004252">
    <property type="term" value="F:serine-type endopeptidase activity"/>
    <property type="evidence" value="ECO:0007669"/>
    <property type="project" value="InterPro"/>
</dbReference>
<evidence type="ECO:0000256" key="4">
    <source>
        <dbReference type="ARBA" id="ARBA00022825"/>
    </source>
</evidence>
<sequence length="411" mass="42752">MLTRICASFLAVALTAALTVADPAPARADESWARQLGRDLGLARQVTKGDGVTVAVLSTGVDRNLPWLRGRVEKEKDFVGTDHPTRTLGTVLASLVAGDHESPFIRLASGARVLPVRILPDGEEPDAEKWWEDSDLAKVFADGIRYAADQGAQVIVMPVALMTPDSPYVEGYSRDLGVLSDAVTHARAKNAVVVASNVHVGDVPPRYFPYPASSPGVIAVNGLNEQGERHPAYSKRSGAVLVSAPATEIGVPGPSDLVYDLGGDPVAVSWVAAAVAFVKAKYPDLTPDQVARALAASARHPKGEGTYDTEIGYGIVNPDGALKEAAKLAAQGKPVLVAKDGAVPEDEHFGGGRPDPIGAARHPVAAMAGFPALMLAGVAALAGAFWLWRRPRPAEPVEGEGAGESADAAGA</sequence>
<dbReference type="GO" id="GO:0006508">
    <property type="term" value="P:proteolysis"/>
    <property type="evidence" value="ECO:0007669"/>
    <property type="project" value="UniProtKB-KW"/>
</dbReference>
<proteinExistence type="inferred from homology"/>
<dbReference type="Proteomes" id="UP000539313">
    <property type="component" value="Unassembled WGS sequence"/>
</dbReference>
<keyword evidence="4" id="KW-0720">Serine protease</keyword>
<comment type="caution">
    <text evidence="9">The sequence shown here is derived from an EMBL/GenBank/DDBJ whole genome shotgun (WGS) entry which is preliminary data.</text>
</comment>
<evidence type="ECO:0000259" key="8">
    <source>
        <dbReference type="Pfam" id="PF00082"/>
    </source>
</evidence>
<comment type="similarity">
    <text evidence="1 5">Belongs to the peptidase S8 family.</text>
</comment>
<evidence type="ECO:0000256" key="7">
    <source>
        <dbReference type="SAM" id="SignalP"/>
    </source>
</evidence>
<keyword evidence="7" id="KW-0732">Signal</keyword>